<dbReference type="PROSITE" id="PS51257">
    <property type="entry name" value="PROKAR_LIPOPROTEIN"/>
    <property type="match status" value="1"/>
</dbReference>
<evidence type="ECO:0000256" key="1">
    <source>
        <dbReference type="ARBA" id="ARBA00010634"/>
    </source>
</evidence>
<evidence type="ECO:0000256" key="2">
    <source>
        <dbReference type="ARBA" id="ARBA00022729"/>
    </source>
</evidence>
<keyword evidence="2 3" id="KW-0732">Signal</keyword>
<dbReference type="EMBL" id="PIPI01000010">
    <property type="protein sequence ID" value="RUO18213.1"/>
    <property type="molecule type" value="Genomic_DNA"/>
</dbReference>
<dbReference type="OrthoDB" id="9785326at2"/>
<evidence type="ECO:0000256" key="3">
    <source>
        <dbReference type="SAM" id="SignalP"/>
    </source>
</evidence>
<reference evidence="4 5" key="1">
    <citation type="journal article" date="2011" name="Front. Microbiol.">
        <title>Genomic signatures of strain selection and enhancement in Bacillus atrophaeus var. globigii, a historical biowarfare simulant.</title>
        <authorList>
            <person name="Gibbons H.S."/>
            <person name="Broomall S.M."/>
            <person name="McNew L.A."/>
            <person name="Daligault H."/>
            <person name="Chapman C."/>
            <person name="Bruce D."/>
            <person name="Karavis M."/>
            <person name="Krepps M."/>
            <person name="McGregor P.A."/>
            <person name="Hong C."/>
            <person name="Park K.H."/>
            <person name="Akmal A."/>
            <person name="Feldman A."/>
            <person name="Lin J.S."/>
            <person name="Chang W.E."/>
            <person name="Higgs B.W."/>
            <person name="Demirev P."/>
            <person name="Lindquist J."/>
            <person name="Liem A."/>
            <person name="Fochler E."/>
            <person name="Read T.D."/>
            <person name="Tapia R."/>
            <person name="Johnson S."/>
            <person name="Bishop-Lilly K.A."/>
            <person name="Detter C."/>
            <person name="Han C."/>
            <person name="Sozhamannan S."/>
            <person name="Rosenzweig C.N."/>
            <person name="Skowronski E.W."/>
        </authorList>
    </citation>
    <scope>NUCLEOTIDE SEQUENCE [LARGE SCALE GENOMIC DNA]</scope>
    <source>
        <strain evidence="4 5">AK5</strain>
    </source>
</reference>
<evidence type="ECO:0008006" key="6">
    <source>
        <dbReference type="Google" id="ProtNLM"/>
    </source>
</evidence>
<comment type="caution">
    <text evidence="4">The sequence shown here is derived from an EMBL/GenBank/DDBJ whole genome shotgun (WGS) entry which is preliminary data.</text>
</comment>
<feature type="signal peptide" evidence="3">
    <location>
        <begin position="1"/>
        <end position="23"/>
    </location>
</feature>
<keyword evidence="5" id="KW-1185">Reference proteome</keyword>
<dbReference type="PRINTS" id="PR01805">
    <property type="entry name" value="VACJLIPOPROT"/>
</dbReference>
<dbReference type="PANTHER" id="PTHR30035:SF3">
    <property type="entry name" value="INTERMEMBRANE PHOSPHOLIPID TRANSPORT SYSTEM LIPOPROTEIN MLAA"/>
    <property type="match status" value="1"/>
</dbReference>
<comment type="similarity">
    <text evidence="1">Belongs to the MlaA family.</text>
</comment>
<name>A0A432VPY4_9GAMM</name>
<dbReference type="GO" id="GO:0016020">
    <property type="term" value="C:membrane"/>
    <property type="evidence" value="ECO:0007669"/>
    <property type="project" value="InterPro"/>
</dbReference>
<dbReference type="AlphaFoldDB" id="A0A432VPY4"/>
<proteinExistence type="inferred from homology"/>
<dbReference type="Pfam" id="PF04333">
    <property type="entry name" value="MlaA"/>
    <property type="match status" value="1"/>
</dbReference>
<organism evidence="4 5">
    <name type="scientific">Aliidiomarina haloalkalitolerans</name>
    <dbReference type="NCBI Taxonomy" id="859059"/>
    <lineage>
        <taxon>Bacteria</taxon>
        <taxon>Pseudomonadati</taxon>
        <taxon>Pseudomonadota</taxon>
        <taxon>Gammaproteobacteria</taxon>
        <taxon>Alteromonadales</taxon>
        <taxon>Idiomarinaceae</taxon>
        <taxon>Aliidiomarina</taxon>
    </lineage>
</organism>
<dbReference type="GO" id="GO:0120010">
    <property type="term" value="P:intermembrane phospholipid transfer"/>
    <property type="evidence" value="ECO:0007669"/>
    <property type="project" value="TreeGrafter"/>
</dbReference>
<gene>
    <name evidence="4" type="ORF">CWE06_11200</name>
</gene>
<dbReference type="PANTHER" id="PTHR30035">
    <property type="entry name" value="LIPOPROTEIN VACJ-RELATED"/>
    <property type="match status" value="1"/>
</dbReference>
<feature type="chain" id="PRO_5019542533" description="ABC transporter" evidence="3">
    <location>
        <begin position="24"/>
        <end position="316"/>
    </location>
</feature>
<dbReference type="RefSeq" id="WP_126794224.1">
    <property type="nucleotide sequence ID" value="NZ_PIPI01000010.1"/>
</dbReference>
<evidence type="ECO:0000313" key="4">
    <source>
        <dbReference type="EMBL" id="RUO18213.1"/>
    </source>
</evidence>
<sequence>MKTIAKGVSAGLALLLVSGCAQTPDSESAAEVDVDTTSASAAQFDFDFRDERDPWERMNRPFYNFNRNTLDPYLISPAASAYALVPQPVRDGLFNATENIVEPASTVNNLLQGKFKAAGISAGRFLMNSTIGLFGLFDVASKMGVGKEQESFGETLAVYGVPDGPYVMLPGAGPTVIIDRGGDFVDGYVWPATLLSWPVSIARYAIRGLETRIALRDLEPMLNNAIDEYAFVREAYFSTWRDKVYDGNPPIDDLYDDFDDWGDDWGDDWDDGWGNEGNNSSAHSPVLTPASYKLDLNKPSMTLPDNYIVVRVRTAP</sequence>
<accession>A0A432VPY4</accession>
<dbReference type="InterPro" id="IPR007428">
    <property type="entry name" value="MlaA"/>
</dbReference>
<dbReference type="Proteomes" id="UP000288212">
    <property type="component" value="Unassembled WGS sequence"/>
</dbReference>
<protein>
    <recommendedName>
        <fullName evidence="6">ABC transporter</fullName>
    </recommendedName>
</protein>
<evidence type="ECO:0000313" key="5">
    <source>
        <dbReference type="Proteomes" id="UP000288212"/>
    </source>
</evidence>